<name>A0A6J5R036_9CAUD</name>
<accession>A0A6J5R036</accession>
<evidence type="ECO:0000313" key="1">
    <source>
        <dbReference type="EMBL" id="CAB4188046.1"/>
    </source>
</evidence>
<organism evidence="1">
    <name type="scientific">uncultured Caudovirales phage</name>
    <dbReference type="NCBI Taxonomy" id="2100421"/>
    <lineage>
        <taxon>Viruses</taxon>
        <taxon>Duplodnaviria</taxon>
        <taxon>Heunggongvirae</taxon>
        <taxon>Uroviricota</taxon>
        <taxon>Caudoviricetes</taxon>
        <taxon>Peduoviridae</taxon>
        <taxon>Maltschvirus</taxon>
        <taxon>Maltschvirus maltsch</taxon>
    </lineage>
</organism>
<reference evidence="1" key="1">
    <citation type="submission" date="2020-05" db="EMBL/GenBank/DDBJ databases">
        <authorList>
            <person name="Chiriac C."/>
            <person name="Salcher M."/>
            <person name="Ghai R."/>
            <person name="Kavagutti S V."/>
        </authorList>
    </citation>
    <scope>NUCLEOTIDE SEQUENCE</scope>
</reference>
<sequence length="87" mass="9509">MNALDRLKDAAKSDAWHETVAVKDLALVLAVVDALEDAAGTIEHLALHHRDCLGWVGHDKEGGPWPEIQERAHAARKALEALTEDKP</sequence>
<gene>
    <name evidence="1" type="ORF">UFOVP1169_48</name>
</gene>
<proteinExistence type="predicted"/>
<dbReference type="EMBL" id="LR797114">
    <property type="protein sequence ID" value="CAB4188046.1"/>
    <property type="molecule type" value="Genomic_DNA"/>
</dbReference>
<protein>
    <submittedName>
        <fullName evidence="1">Uncharacterized protein</fullName>
    </submittedName>
</protein>